<feature type="chain" id="PRO_5047300192" evidence="2">
    <location>
        <begin position="18"/>
        <end position="156"/>
    </location>
</feature>
<sequence length="156" mass="17557">MKNIWIGFGLMICLFLAACNGTSDTSNQVVADTNEVEETQVDEASTSEEEQTENSSDAEDESSLETEETTTEEDQVTFSVQELEAVFYIGMNYTTYLDEVTGVFEIEQTYVDENSNDMLDVFKAYDGYLGIVYSPDEGIKQLLHYQEANEASSYFN</sequence>
<comment type="caution">
    <text evidence="3">The sequence shown here is derived from an EMBL/GenBank/DDBJ whole genome shotgun (WGS) entry which is preliminary data.</text>
</comment>
<reference evidence="3 4" key="1">
    <citation type="submission" date="2024-03" db="EMBL/GenBank/DDBJ databases">
        <title>Bacilli Hybrid Assemblies.</title>
        <authorList>
            <person name="Kovac J."/>
        </authorList>
    </citation>
    <scope>NUCLEOTIDE SEQUENCE [LARGE SCALE GENOMIC DNA]</scope>
    <source>
        <strain evidence="3 4">FSL R7-0666</strain>
    </source>
</reference>
<name>A0ABU9VL35_9BACI</name>
<accession>A0ABU9VL35</accession>
<feature type="signal peptide" evidence="2">
    <location>
        <begin position="1"/>
        <end position="17"/>
    </location>
</feature>
<feature type="compositionally biased region" description="Acidic residues" evidence="1">
    <location>
        <begin position="37"/>
        <end position="75"/>
    </location>
</feature>
<dbReference type="RefSeq" id="WP_343131224.1">
    <property type="nucleotide sequence ID" value="NZ_JBCITK010000001.1"/>
</dbReference>
<dbReference type="PROSITE" id="PS51257">
    <property type="entry name" value="PROKAR_LIPOPROTEIN"/>
    <property type="match status" value="1"/>
</dbReference>
<proteinExistence type="predicted"/>
<keyword evidence="4" id="KW-1185">Reference proteome</keyword>
<organism evidence="3 4">
    <name type="scientific">Alkalicoccobacillus gibsonii</name>
    <dbReference type="NCBI Taxonomy" id="79881"/>
    <lineage>
        <taxon>Bacteria</taxon>
        <taxon>Bacillati</taxon>
        <taxon>Bacillota</taxon>
        <taxon>Bacilli</taxon>
        <taxon>Bacillales</taxon>
        <taxon>Bacillaceae</taxon>
        <taxon>Alkalicoccobacillus</taxon>
    </lineage>
</organism>
<evidence type="ECO:0000256" key="1">
    <source>
        <dbReference type="SAM" id="MobiDB-lite"/>
    </source>
</evidence>
<evidence type="ECO:0000256" key="2">
    <source>
        <dbReference type="SAM" id="SignalP"/>
    </source>
</evidence>
<feature type="region of interest" description="Disordered" evidence="1">
    <location>
        <begin position="37"/>
        <end position="76"/>
    </location>
</feature>
<dbReference type="Proteomes" id="UP001418796">
    <property type="component" value="Unassembled WGS sequence"/>
</dbReference>
<gene>
    <name evidence="3" type="ORF">MKY91_15455</name>
</gene>
<protein>
    <submittedName>
        <fullName evidence="3">Uncharacterized protein</fullName>
    </submittedName>
</protein>
<keyword evidence="2" id="KW-0732">Signal</keyword>
<evidence type="ECO:0000313" key="4">
    <source>
        <dbReference type="Proteomes" id="UP001418796"/>
    </source>
</evidence>
<dbReference type="EMBL" id="JBCITK010000001">
    <property type="protein sequence ID" value="MEN0644548.1"/>
    <property type="molecule type" value="Genomic_DNA"/>
</dbReference>
<evidence type="ECO:0000313" key="3">
    <source>
        <dbReference type="EMBL" id="MEN0644548.1"/>
    </source>
</evidence>